<dbReference type="PIRSF" id="PIRSF004983">
    <property type="entry name" value="MenD"/>
    <property type="match status" value="1"/>
</dbReference>
<dbReference type="InterPro" id="IPR004433">
    <property type="entry name" value="MenaQ_synth_MenD"/>
</dbReference>
<dbReference type="PANTHER" id="PTHR42916">
    <property type="entry name" value="2-SUCCINYL-5-ENOLPYRUVYL-6-HYDROXY-3-CYCLOHEXENE-1-CARBOXYLATE SYNTHASE"/>
    <property type="match status" value="1"/>
</dbReference>
<organism evidence="10 11">
    <name type="scientific">Wocania arenilitoris</name>
    <dbReference type="NCBI Taxonomy" id="2044858"/>
    <lineage>
        <taxon>Bacteria</taxon>
        <taxon>Pseudomonadati</taxon>
        <taxon>Bacteroidota</taxon>
        <taxon>Flavobacteriia</taxon>
        <taxon>Flavobacteriales</taxon>
        <taxon>Flavobacteriaceae</taxon>
        <taxon>Wocania</taxon>
    </lineage>
</organism>
<dbReference type="GO" id="GO:0009234">
    <property type="term" value="P:menaquinone biosynthetic process"/>
    <property type="evidence" value="ECO:0007669"/>
    <property type="project" value="UniProtKB-UniRule"/>
</dbReference>
<sequence>MKYPKIPLAQTVIQLCKAKSIKHIIISPGSRNAPLTIGFTNNPYFKCYSIVDERCAAFFALGIAQQLQEPTALVCTSGSALLNYYPAVAEAFYSDIPLIVLSADRPKHLIGIGDGQTINQQNIFENHILYSANLKLDLDEEIEVEEELPIFKNLENKLEKLLGLKQGIQDYNETEINKAVNIAFSKMGPVHINIPFDEPLYDRIDEPTVNPTTVSVEKQELKIETNILNECIRDWNAASKKMVLVGVSRPNSIEQKWLDVLAKDDSVLVFTETTSNLHHNNFFPSIDKIIAPLKDEDFKSLQPDIILTFGGLIVSKKIKAFLRKYKPQQHWHIDVKKANDTFFSLNRFIQSSPNQFLSKFLPEIQSKKSDYKKIWSSVKETRAYKHANYLSKIDFTDLKAFEIILKAIPNNTVLQLGNSSTVRYAQLFDLNKTLDVFCNRGTSGIDGSTSTAIGCAVANDKQTTLISGDLSFIYDSNALWNSYIPNNFRIIIINNQGGGIFRILPGHKNTKNFDTYFETKHQLTAKYLCKMYGFEYNYVSNESGLKNNFNSFYSLSQKPKLLEIFTPKNLNDEVLLQYFKSIS</sequence>
<comment type="cofactor">
    <cofactor evidence="6">
        <name>Mg(2+)</name>
        <dbReference type="ChEBI" id="CHEBI:18420"/>
    </cofactor>
    <cofactor evidence="6">
        <name>Mn(2+)</name>
        <dbReference type="ChEBI" id="CHEBI:29035"/>
    </cofactor>
</comment>
<comment type="pathway">
    <text evidence="6">Quinol/quinone metabolism; 1,4-dihydroxy-2-naphthoate biosynthesis; 1,4-dihydroxy-2-naphthoate from chorismate: step 2/7.</text>
</comment>
<dbReference type="InterPro" id="IPR032264">
    <property type="entry name" value="MenD_middle"/>
</dbReference>
<evidence type="ECO:0000313" key="11">
    <source>
        <dbReference type="Proteomes" id="UP001199795"/>
    </source>
</evidence>
<evidence type="ECO:0000256" key="5">
    <source>
        <dbReference type="ARBA" id="ARBA00023211"/>
    </source>
</evidence>
<evidence type="ECO:0000256" key="1">
    <source>
        <dbReference type="ARBA" id="ARBA00022679"/>
    </source>
</evidence>
<dbReference type="RefSeq" id="WP_237239364.1">
    <property type="nucleotide sequence ID" value="NZ_JAKKDU010000006.1"/>
</dbReference>
<dbReference type="InterPro" id="IPR011766">
    <property type="entry name" value="TPP_enzyme_TPP-bd"/>
</dbReference>
<name>A0AAE3EQ55_9FLAO</name>
<evidence type="ECO:0000313" key="10">
    <source>
        <dbReference type="EMBL" id="MCF7568020.1"/>
    </source>
</evidence>
<evidence type="ECO:0000256" key="6">
    <source>
        <dbReference type="HAMAP-Rule" id="MF_01659"/>
    </source>
</evidence>
<dbReference type="InterPro" id="IPR012001">
    <property type="entry name" value="Thiamin_PyroP_enz_TPP-bd_dom"/>
</dbReference>
<dbReference type="Gene3D" id="3.40.50.1220">
    <property type="entry name" value="TPP-binding domain"/>
    <property type="match status" value="1"/>
</dbReference>
<dbReference type="Pfam" id="PF02775">
    <property type="entry name" value="TPP_enzyme_C"/>
    <property type="match status" value="1"/>
</dbReference>
<feature type="domain" description="Thiamine pyrophosphate enzyme TPP-binding" evidence="7">
    <location>
        <begin position="421"/>
        <end position="563"/>
    </location>
</feature>
<dbReference type="Pfam" id="PF16582">
    <property type="entry name" value="TPP_enzyme_M_2"/>
    <property type="match status" value="1"/>
</dbReference>
<dbReference type="CDD" id="cd07037">
    <property type="entry name" value="TPP_PYR_MenD"/>
    <property type="match status" value="1"/>
</dbReference>
<dbReference type="Proteomes" id="UP001199795">
    <property type="component" value="Unassembled WGS sequence"/>
</dbReference>
<dbReference type="EMBL" id="JAKKDU010000006">
    <property type="protein sequence ID" value="MCF7568020.1"/>
    <property type="molecule type" value="Genomic_DNA"/>
</dbReference>
<dbReference type="InterPro" id="IPR029061">
    <property type="entry name" value="THDP-binding"/>
</dbReference>
<comment type="subunit">
    <text evidence="6">Homodimer.</text>
</comment>
<comment type="function">
    <text evidence="6">Catalyzes the thiamine diphosphate-dependent decarboxylation of 2-oxoglutarate and the subsequent addition of the resulting succinic semialdehyde-thiamine pyrophosphate anion to isochorismate to yield 2-succinyl-5-enolpyruvyl-6-hydroxy-3-cyclohexene-1-carboxylate (SEPHCHC).</text>
</comment>
<keyword evidence="11" id="KW-1185">Reference proteome</keyword>
<comment type="catalytic activity">
    <reaction evidence="6">
        <text>isochorismate + 2-oxoglutarate + H(+) = 5-enolpyruvoyl-6-hydroxy-2-succinyl-cyclohex-3-ene-1-carboxylate + CO2</text>
        <dbReference type="Rhea" id="RHEA:25593"/>
        <dbReference type="ChEBI" id="CHEBI:15378"/>
        <dbReference type="ChEBI" id="CHEBI:16526"/>
        <dbReference type="ChEBI" id="CHEBI:16810"/>
        <dbReference type="ChEBI" id="CHEBI:29780"/>
        <dbReference type="ChEBI" id="CHEBI:58818"/>
        <dbReference type="EC" id="2.2.1.9"/>
    </reaction>
</comment>
<dbReference type="AlphaFoldDB" id="A0AAE3EQ55"/>
<dbReference type="Gene3D" id="3.40.50.970">
    <property type="match status" value="2"/>
</dbReference>
<dbReference type="Pfam" id="PF02776">
    <property type="entry name" value="TPP_enzyme_N"/>
    <property type="match status" value="1"/>
</dbReference>
<evidence type="ECO:0000256" key="3">
    <source>
        <dbReference type="ARBA" id="ARBA00022842"/>
    </source>
</evidence>
<reference evidence="10" key="1">
    <citation type="submission" date="2022-01" db="EMBL/GenBank/DDBJ databases">
        <title>Draft genome sequence of Sabulilitoribacter arenilitoris KCTC 52401.</title>
        <authorList>
            <person name="Oh J.-S."/>
        </authorList>
    </citation>
    <scope>NUCLEOTIDE SEQUENCE</scope>
    <source>
        <strain evidence="10">HMF6543</strain>
    </source>
</reference>
<keyword evidence="4 6" id="KW-0786">Thiamine pyrophosphate</keyword>
<proteinExistence type="inferred from homology"/>
<accession>A0AAE3EQ55</accession>
<dbReference type="SUPFAM" id="SSF52518">
    <property type="entry name" value="Thiamin diphosphate-binding fold (THDP-binding)"/>
    <property type="match status" value="2"/>
</dbReference>
<dbReference type="GO" id="GO:0030145">
    <property type="term" value="F:manganese ion binding"/>
    <property type="evidence" value="ECO:0007669"/>
    <property type="project" value="UniProtKB-UniRule"/>
</dbReference>
<keyword evidence="1 6" id="KW-0808">Transferase</keyword>
<comment type="caution">
    <text evidence="10">The sequence shown here is derived from an EMBL/GenBank/DDBJ whole genome shotgun (WGS) entry which is preliminary data.</text>
</comment>
<dbReference type="CDD" id="cd02009">
    <property type="entry name" value="TPP_SHCHC_synthase"/>
    <property type="match status" value="1"/>
</dbReference>
<evidence type="ECO:0000259" key="9">
    <source>
        <dbReference type="Pfam" id="PF16582"/>
    </source>
</evidence>
<evidence type="ECO:0000259" key="8">
    <source>
        <dbReference type="Pfam" id="PF02776"/>
    </source>
</evidence>
<gene>
    <name evidence="6" type="primary">menD</name>
    <name evidence="10" type="ORF">L3X37_06530</name>
</gene>
<dbReference type="HAMAP" id="MF_01659">
    <property type="entry name" value="MenD"/>
    <property type="match status" value="1"/>
</dbReference>
<keyword evidence="5 6" id="KW-0464">Manganese</keyword>
<evidence type="ECO:0000256" key="2">
    <source>
        <dbReference type="ARBA" id="ARBA00022723"/>
    </source>
</evidence>
<comment type="similarity">
    <text evidence="6">Belongs to the TPP enzyme family. MenD subfamily.</text>
</comment>
<dbReference type="PANTHER" id="PTHR42916:SF1">
    <property type="entry name" value="PROTEIN PHYLLO, CHLOROPLASTIC"/>
    <property type="match status" value="1"/>
</dbReference>
<dbReference type="GO" id="GO:0000287">
    <property type="term" value="F:magnesium ion binding"/>
    <property type="evidence" value="ECO:0007669"/>
    <property type="project" value="UniProtKB-UniRule"/>
</dbReference>
<feature type="domain" description="Thiamine pyrophosphate enzyme N-terminal TPP-binding" evidence="8">
    <location>
        <begin position="8"/>
        <end position="121"/>
    </location>
</feature>
<keyword evidence="6" id="KW-0474">Menaquinone biosynthesis</keyword>
<comment type="pathway">
    <text evidence="6">Quinol/quinone metabolism; menaquinone biosynthesis.</text>
</comment>
<dbReference type="GO" id="GO:0070204">
    <property type="term" value="F:2-succinyl-5-enolpyruvyl-6-hydroxy-3-cyclohexene-1-carboxylic-acid synthase activity"/>
    <property type="evidence" value="ECO:0007669"/>
    <property type="project" value="UniProtKB-UniRule"/>
</dbReference>
<dbReference type="EC" id="2.2.1.9" evidence="6"/>
<keyword evidence="2 6" id="KW-0479">Metal-binding</keyword>
<keyword evidence="3 6" id="KW-0460">Magnesium</keyword>
<evidence type="ECO:0000259" key="7">
    <source>
        <dbReference type="Pfam" id="PF02775"/>
    </source>
</evidence>
<feature type="domain" description="Menaquinone biosynthesis protein MenD middle" evidence="9">
    <location>
        <begin position="254"/>
        <end position="376"/>
    </location>
</feature>
<evidence type="ECO:0000256" key="4">
    <source>
        <dbReference type="ARBA" id="ARBA00023052"/>
    </source>
</evidence>
<dbReference type="GO" id="GO:0030976">
    <property type="term" value="F:thiamine pyrophosphate binding"/>
    <property type="evidence" value="ECO:0007669"/>
    <property type="project" value="UniProtKB-UniRule"/>
</dbReference>
<protein>
    <recommendedName>
        <fullName evidence="6">2-succinyl-5-enolpyruvyl-6-hydroxy-3-cyclohexene-1-carboxylate synthase</fullName>
        <shortName evidence="6">SEPHCHC synthase</shortName>
        <ecNumber evidence="6">2.2.1.9</ecNumber>
    </recommendedName>
    <alternativeName>
        <fullName evidence="6">Menaquinone biosynthesis protein MenD</fullName>
    </alternativeName>
</protein>
<comment type="cofactor">
    <cofactor evidence="6">
        <name>thiamine diphosphate</name>
        <dbReference type="ChEBI" id="CHEBI:58937"/>
    </cofactor>
    <text evidence="6">Binds 1 thiamine pyrophosphate per subunit.</text>
</comment>